<sequence length="170" mass="19008">MGDRIVVMKDGVIQQADTPDVIYHHPANVFVAGFIGSPSMNFIHGRLEEEAGKVHFKGSDLDVKIPEGKAKTLREKGYVGKEVIFGIRPEDIHDEPVFLESSPESQVKAKVEVAENMGSEMYLYLSNITDKWVTARVNARNRFEAGNEVTLALDMNKGHIFDKETEEAVF</sequence>
<dbReference type="InterPro" id="IPR012340">
    <property type="entry name" value="NA-bd_OB-fold"/>
</dbReference>
<protein>
    <submittedName>
        <fullName evidence="3">TOBE domain-containing protein</fullName>
    </submittedName>
</protein>
<organism evidence="3 4">
    <name type="scientific">Melghirimyces profundicolus</name>
    <dbReference type="NCBI Taxonomy" id="1242148"/>
    <lineage>
        <taxon>Bacteria</taxon>
        <taxon>Bacillati</taxon>
        <taxon>Bacillota</taxon>
        <taxon>Bacilli</taxon>
        <taxon>Bacillales</taxon>
        <taxon>Thermoactinomycetaceae</taxon>
        <taxon>Melghirimyces</taxon>
    </lineage>
</organism>
<name>A0A2T6BU80_9BACL</name>
<dbReference type="InterPro" id="IPR047641">
    <property type="entry name" value="ABC_transpr_MalK/UgpC-like"/>
</dbReference>
<evidence type="ECO:0000313" key="3">
    <source>
        <dbReference type="EMBL" id="PTX59648.1"/>
    </source>
</evidence>
<dbReference type="Pfam" id="PF03459">
    <property type="entry name" value="TOBE"/>
    <property type="match status" value="1"/>
</dbReference>
<dbReference type="Gene3D" id="2.40.50.140">
    <property type="entry name" value="Nucleic acid-binding proteins"/>
    <property type="match status" value="1"/>
</dbReference>
<feature type="domain" description="Transport-associated OB type 1" evidence="1">
    <location>
        <begin position="101"/>
        <end position="159"/>
    </location>
</feature>
<dbReference type="InterPro" id="IPR008995">
    <property type="entry name" value="Mo/tungstate-bd_C_term_dom"/>
</dbReference>
<evidence type="ECO:0000259" key="1">
    <source>
        <dbReference type="Pfam" id="PF03459"/>
    </source>
</evidence>
<dbReference type="Gene3D" id="2.40.50.100">
    <property type="match status" value="1"/>
</dbReference>
<dbReference type="SUPFAM" id="SSF52540">
    <property type="entry name" value="P-loop containing nucleoside triphosphate hydrolases"/>
    <property type="match status" value="1"/>
</dbReference>
<dbReference type="InterPro" id="IPR005116">
    <property type="entry name" value="Transp-assoc_OB_typ1"/>
</dbReference>
<gene>
    <name evidence="3" type="ORF">C8P63_11183</name>
</gene>
<accession>A0A2T6BU80</accession>
<keyword evidence="4" id="KW-1185">Reference proteome</keyword>
<dbReference type="SUPFAM" id="SSF50331">
    <property type="entry name" value="MOP-like"/>
    <property type="match status" value="1"/>
</dbReference>
<dbReference type="InterPro" id="IPR027417">
    <property type="entry name" value="P-loop_NTPase"/>
</dbReference>
<dbReference type="PANTHER" id="PTHR43875">
    <property type="entry name" value="MALTODEXTRIN IMPORT ATP-BINDING PROTEIN MSMX"/>
    <property type="match status" value="1"/>
</dbReference>
<comment type="caution">
    <text evidence="3">The sequence shown here is derived from an EMBL/GenBank/DDBJ whole genome shotgun (WGS) entry which is preliminary data.</text>
</comment>
<proteinExistence type="predicted"/>
<dbReference type="Proteomes" id="UP000244240">
    <property type="component" value="Unassembled WGS sequence"/>
</dbReference>
<reference evidence="3 4" key="1">
    <citation type="submission" date="2018-04" db="EMBL/GenBank/DDBJ databases">
        <title>Genomic Encyclopedia of Archaeal and Bacterial Type Strains, Phase II (KMG-II): from individual species to whole genera.</title>
        <authorList>
            <person name="Goeker M."/>
        </authorList>
    </citation>
    <scope>NUCLEOTIDE SEQUENCE [LARGE SCALE GENOMIC DNA]</scope>
    <source>
        <strain evidence="3 4">DSM 45787</strain>
    </source>
</reference>
<dbReference type="Pfam" id="PF17912">
    <property type="entry name" value="OB_MalK"/>
    <property type="match status" value="1"/>
</dbReference>
<dbReference type="InterPro" id="IPR040582">
    <property type="entry name" value="OB_MalK-like"/>
</dbReference>
<evidence type="ECO:0000259" key="2">
    <source>
        <dbReference type="Pfam" id="PF17912"/>
    </source>
</evidence>
<dbReference type="AlphaFoldDB" id="A0A2T6BU80"/>
<dbReference type="GO" id="GO:0016887">
    <property type="term" value="F:ATP hydrolysis activity"/>
    <property type="evidence" value="ECO:0007669"/>
    <property type="project" value="InterPro"/>
</dbReference>
<evidence type="ECO:0000313" key="4">
    <source>
        <dbReference type="Proteomes" id="UP000244240"/>
    </source>
</evidence>
<dbReference type="PANTHER" id="PTHR43875:SF1">
    <property type="entry name" value="OSMOPROTECTIVE COMPOUNDS UPTAKE ATP-BINDING PROTEIN GGTA"/>
    <property type="match status" value="1"/>
</dbReference>
<dbReference type="GO" id="GO:0055052">
    <property type="term" value="C:ATP-binding cassette (ABC) transporter complex, substrate-binding subunit-containing"/>
    <property type="evidence" value="ECO:0007669"/>
    <property type="project" value="TreeGrafter"/>
</dbReference>
<dbReference type="FunFam" id="2.40.50.100:FF:000028">
    <property type="entry name" value="Sugar ABC transporter, ATP-binding protein"/>
    <property type="match status" value="1"/>
</dbReference>
<dbReference type="EMBL" id="QBKR01000011">
    <property type="protein sequence ID" value="PTX59648.1"/>
    <property type="molecule type" value="Genomic_DNA"/>
</dbReference>
<feature type="domain" description="MalK-like OB fold" evidence="2">
    <location>
        <begin position="36"/>
        <end position="92"/>
    </location>
</feature>